<reference evidence="2" key="2">
    <citation type="submission" date="2020-09" db="EMBL/GenBank/DDBJ databases">
        <authorList>
            <person name="Sun Q."/>
            <person name="Ohkuma M."/>
        </authorList>
    </citation>
    <scope>NUCLEOTIDE SEQUENCE</scope>
    <source>
        <strain evidence="2">JCM 4790</strain>
    </source>
</reference>
<dbReference type="AlphaFoldDB" id="A0A918KMC1"/>
<name>A0A918KMC1_9ACTN</name>
<proteinExistence type="predicted"/>
<reference evidence="2" key="1">
    <citation type="journal article" date="2014" name="Int. J. Syst. Evol. Microbiol.">
        <title>Complete genome sequence of Corynebacterium casei LMG S-19264T (=DSM 44701T), isolated from a smear-ripened cheese.</title>
        <authorList>
            <consortium name="US DOE Joint Genome Institute (JGI-PGF)"/>
            <person name="Walter F."/>
            <person name="Albersmeier A."/>
            <person name="Kalinowski J."/>
            <person name="Ruckert C."/>
        </authorList>
    </citation>
    <scope>NUCLEOTIDE SEQUENCE</scope>
    <source>
        <strain evidence="2">JCM 4790</strain>
    </source>
</reference>
<evidence type="ECO:0000313" key="3">
    <source>
        <dbReference type="Proteomes" id="UP000619244"/>
    </source>
</evidence>
<evidence type="ECO:0000313" key="2">
    <source>
        <dbReference type="EMBL" id="GGX67905.1"/>
    </source>
</evidence>
<sequence length="74" mass="7487">MADVRPDGGARRSGARRVAACAPVVPSRMRAVRDGTSLQEVRVVQVIHTWCEGREGAEGGGGRGGAGSGTGRGA</sequence>
<comment type="caution">
    <text evidence="2">The sequence shown here is derived from an EMBL/GenBank/DDBJ whole genome shotgun (WGS) entry which is preliminary data.</text>
</comment>
<dbReference type="EMBL" id="BMVU01000007">
    <property type="protein sequence ID" value="GGX67905.1"/>
    <property type="molecule type" value="Genomic_DNA"/>
</dbReference>
<feature type="region of interest" description="Disordered" evidence="1">
    <location>
        <begin position="53"/>
        <end position="74"/>
    </location>
</feature>
<dbReference type="Proteomes" id="UP000619244">
    <property type="component" value="Unassembled WGS sequence"/>
</dbReference>
<organism evidence="2 3">
    <name type="scientific">Streptomyces minutiscleroticus</name>
    <dbReference type="NCBI Taxonomy" id="68238"/>
    <lineage>
        <taxon>Bacteria</taxon>
        <taxon>Bacillati</taxon>
        <taxon>Actinomycetota</taxon>
        <taxon>Actinomycetes</taxon>
        <taxon>Kitasatosporales</taxon>
        <taxon>Streptomycetaceae</taxon>
        <taxon>Streptomyces</taxon>
    </lineage>
</organism>
<gene>
    <name evidence="2" type="ORF">GCM10010358_22920</name>
</gene>
<accession>A0A918KMC1</accession>
<feature type="compositionally biased region" description="Gly residues" evidence="1">
    <location>
        <begin position="58"/>
        <end position="74"/>
    </location>
</feature>
<protein>
    <submittedName>
        <fullName evidence="2">Uncharacterized protein</fullName>
    </submittedName>
</protein>
<evidence type="ECO:0000256" key="1">
    <source>
        <dbReference type="SAM" id="MobiDB-lite"/>
    </source>
</evidence>
<keyword evidence="3" id="KW-1185">Reference proteome</keyword>